<comment type="similarity">
    <text evidence="1">Belongs to the ice-binding protein family.</text>
</comment>
<dbReference type="Gene3D" id="2.60.40.1220">
    <property type="match status" value="1"/>
</dbReference>
<accession>A0ABW5VAW0</accession>
<reference evidence="6" key="1">
    <citation type="journal article" date="2019" name="Int. J. Syst. Evol. Microbiol.">
        <title>The Global Catalogue of Microorganisms (GCM) 10K type strain sequencing project: providing services to taxonomists for standard genome sequencing and annotation.</title>
        <authorList>
            <consortium name="The Broad Institute Genomics Platform"/>
            <consortium name="The Broad Institute Genome Sequencing Center for Infectious Disease"/>
            <person name="Wu L."/>
            <person name="Ma J."/>
        </authorList>
    </citation>
    <scope>NUCLEOTIDE SEQUENCE [LARGE SCALE GENOMIC DNA]</scope>
    <source>
        <strain evidence="6">KCTC 52924</strain>
    </source>
</reference>
<dbReference type="RefSeq" id="WP_251806811.1">
    <property type="nucleotide sequence ID" value="NZ_CP166679.1"/>
</dbReference>
<evidence type="ECO:0000256" key="3">
    <source>
        <dbReference type="SAM" id="SignalP"/>
    </source>
</evidence>
<feature type="chain" id="PRO_5045812322" evidence="3">
    <location>
        <begin position="21"/>
        <end position="362"/>
    </location>
</feature>
<evidence type="ECO:0000259" key="4">
    <source>
        <dbReference type="Pfam" id="PF13205"/>
    </source>
</evidence>
<evidence type="ECO:0000313" key="5">
    <source>
        <dbReference type="EMBL" id="MFD2788787.1"/>
    </source>
</evidence>
<feature type="signal peptide" evidence="3">
    <location>
        <begin position="1"/>
        <end position="20"/>
    </location>
</feature>
<dbReference type="EMBL" id="JBHUOK010000004">
    <property type="protein sequence ID" value="MFD2788787.1"/>
    <property type="molecule type" value="Genomic_DNA"/>
</dbReference>
<proteinExistence type="inferred from homology"/>
<evidence type="ECO:0000313" key="6">
    <source>
        <dbReference type="Proteomes" id="UP001597532"/>
    </source>
</evidence>
<protein>
    <submittedName>
        <fullName evidence="5">Ice-binding family protein</fullName>
    </submittedName>
</protein>
<dbReference type="InterPro" id="IPR021884">
    <property type="entry name" value="Ice-bd_prot"/>
</dbReference>
<evidence type="ECO:0000256" key="2">
    <source>
        <dbReference type="ARBA" id="ARBA00022729"/>
    </source>
</evidence>
<keyword evidence="2 3" id="KW-0732">Signal</keyword>
<evidence type="ECO:0000256" key="1">
    <source>
        <dbReference type="ARBA" id="ARBA00005445"/>
    </source>
</evidence>
<organism evidence="5 6">
    <name type="scientific">Arenibacter antarcticus</name>
    <dbReference type="NCBI Taxonomy" id="2040469"/>
    <lineage>
        <taxon>Bacteria</taxon>
        <taxon>Pseudomonadati</taxon>
        <taxon>Bacteroidota</taxon>
        <taxon>Flavobacteriia</taxon>
        <taxon>Flavobacteriales</taxon>
        <taxon>Flavobacteriaceae</taxon>
        <taxon>Arenibacter</taxon>
    </lineage>
</organism>
<dbReference type="Proteomes" id="UP001597532">
    <property type="component" value="Unassembled WGS sequence"/>
</dbReference>
<dbReference type="InterPro" id="IPR014755">
    <property type="entry name" value="Cu-Rt/internalin_Ig-like"/>
</dbReference>
<dbReference type="Pfam" id="PF11999">
    <property type="entry name" value="Ice_binding"/>
    <property type="match status" value="1"/>
</dbReference>
<dbReference type="Pfam" id="PF13205">
    <property type="entry name" value="Big_5"/>
    <property type="match status" value="1"/>
</dbReference>
<gene>
    <name evidence="5" type="ORF">ACFS1K_03320</name>
</gene>
<sequence>MKIKKAPFFYAMLLPIMIFVGCTNDDEGNLVVVDDTAPIIGSTNPLSNATGVARNKPISIIFSELMEPATINATTFTVMEGTSVVEGDVTYADSTATFTPAASLESNITYTAMISKEAKDLFGNGLVKDTSWSFTTSGTSSTLGVVELGGASNYVILAKTAINNSSTSAIVGDMGLSPAATSYITGLSLTDATGYATSAQITGNVYAADMAVPTPINLTTAVGDMITAYNDAAGRPIPDFLELGSGNIGGMTLTSGLYKWTTTLTIPTDVTLTGDADAIWIFQISGDLTQSSAINIILNGGAQAKNIFWQVAGEATFGANSHFEGNILSMTGITFQTGASINGRALAQTAVILDANAVTKVQ</sequence>
<keyword evidence="6" id="KW-1185">Reference proteome</keyword>
<dbReference type="PROSITE" id="PS51257">
    <property type="entry name" value="PROKAR_LIPOPROTEIN"/>
    <property type="match status" value="1"/>
</dbReference>
<name>A0ABW5VAW0_9FLAO</name>
<feature type="domain" description="SbsA Ig-like" evidence="4">
    <location>
        <begin position="34"/>
        <end position="136"/>
    </location>
</feature>
<dbReference type="InterPro" id="IPR032812">
    <property type="entry name" value="SbsA_Ig"/>
</dbReference>
<comment type="caution">
    <text evidence="5">The sequence shown here is derived from an EMBL/GenBank/DDBJ whole genome shotgun (WGS) entry which is preliminary data.</text>
</comment>